<dbReference type="RefSeq" id="WP_005350281.1">
    <property type="nucleotide sequence ID" value="NZ_BLYK01000144.1"/>
</dbReference>
<evidence type="ECO:0000313" key="5">
    <source>
        <dbReference type="Proteomes" id="UP000283497"/>
    </source>
</evidence>
<evidence type="ECO:0000313" key="1">
    <source>
        <dbReference type="EMBL" id="CUO00148.1"/>
    </source>
</evidence>
<evidence type="ECO:0000313" key="2">
    <source>
        <dbReference type="EMBL" id="RGZ75759.1"/>
    </source>
</evidence>
<sequence>MTTTQQIITIAVVVLGTMTTRFLPFIIFSADSAPEFVRFLGRVLPNAVIGLLVIYSLKDSIGGVNHCIPELIALAFIFILHKWKKNTLLSIAGGTILYMFLVQIVF</sequence>
<dbReference type="EMBL" id="QSEP01000208">
    <property type="protein sequence ID" value="RGZ75759.1"/>
    <property type="molecule type" value="Genomic_DNA"/>
</dbReference>
<dbReference type="Proteomes" id="UP000283497">
    <property type="component" value="Unassembled WGS sequence"/>
</dbReference>
<dbReference type="InterPro" id="IPR008407">
    <property type="entry name" value="Brnchd-chn_aa_trnsp_AzlD"/>
</dbReference>
<organism evidence="1 4">
    <name type="scientific">Anaerobutyricum hallii</name>
    <dbReference type="NCBI Taxonomy" id="39488"/>
    <lineage>
        <taxon>Bacteria</taxon>
        <taxon>Bacillati</taxon>
        <taxon>Bacillota</taxon>
        <taxon>Clostridia</taxon>
        <taxon>Lachnospirales</taxon>
        <taxon>Lachnospiraceae</taxon>
        <taxon>Anaerobutyricum</taxon>
    </lineage>
</organism>
<evidence type="ECO:0000313" key="6">
    <source>
        <dbReference type="Proteomes" id="UP000286561"/>
    </source>
</evidence>
<dbReference type="PIRSF" id="PIRSF003203">
    <property type="entry name" value="AzlD"/>
    <property type="match status" value="1"/>
</dbReference>
<dbReference type="Proteomes" id="UP000095679">
    <property type="component" value="Unassembled WGS sequence"/>
</dbReference>
<protein>
    <submittedName>
        <fullName evidence="2">Branched-chain amino acid transporter AzlD</fullName>
    </submittedName>
    <submittedName>
        <fullName evidence="1">Predicted membrane protein</fullName>
    </submittedName>
</protein>
<evidence type="ECO:0000313" key="3">
    <source>
        <dbReference type="EMBL" id="RHK31187.1"/>
    </source>
</evidence>
<name>A0A174BKM1_9FIRM</name>
<evidence type="ECO:0000313" key="4">
    <source>
        <dbReference type="Proteomes" id="UP000095679"/>
    </source>
</evidence>
<dbReference type="GeneID" id="75049553"/>
<reference evidence="5 6" key="2">
    <citation type="submission" date="2018-08" db="EMBL/GenBank/DDBJ databases">
        <title>A genome reference for cultivated species of the human gut microbiota.</title>
        <authorList>
            <person name="Zou Y."/>
            <person name="Xue W."/>
            <person name="Luo G."/>
        </authorList>
    </citation>
    <scope>NUCLEOTIDE SEQUENCE [LARGE SCALE GENOMIC DNA]</scope>
    <source>
        <strain evidence="3 5">AF45-14BH</strain>
        <strain evidence="2 6">AM48-23BH</strain>
    </source>
</reference>
<reference evidence="1 4" key="1">
    <citation type="submission" date="2015-09" db="EMBL/GenBank/DDBJ databases">
        <authorList>
            <consortium name="Pathogen Informatics"/>
        </authorList>
    </citation>
    <scope>NUCLEOTIDE SEQUENCE [LARGE SCALE GENOMIC DNA]</scope>
    <source>
        <strain evidence="1 4">2789STDY5834835</strain>
    </source>
</reference>
<dbReference type="EMBL" id="QRNJ01000151">
    <property type="protein sequence ID" value="RHK31187.1"/>
    <property type="molecule type" value="Genomic_DNA"/>
</dbReference>
<dbReference type="EMBL" id="CYZL01000007">
    <property type="protein sequence ID" value="CUO00148.1"/>
    <property type="molecule type" value="Genomic_DNA"/>
</dbReference>
<dbReference type="Pfam" id="PF05437">
    <property type="entry name" value="AzlD"/>
    <property type="match status" value="1"/>
</dbReference>
<proteinExistence type="predicted"/>
<accession>A0A174BKM1</accession>
<dbReference type="Proteomes" id="UP000286561">
    <property type="component" value="Unassembled WGS sequence"/>
</dbReference>
<gene>
    <name evidence="3" type="ORF">DW068_17565</name>
    <name evidence="2" type="ORF">DW972_15445</name>
    <name evidence="1" type="ORF">ERS852450_00982</name>
</gene>
<dbReference type="AlphaFoldDB" id="A0A174BKM1"/>